<evidence type="ECO:0000256" key="2">
    <source>
        <dbReference type="ARBA" id="ARBA00022525"/>
    </source>
</evidence>
<keyword evidence="3 6" id="KW-0732">Signal</keyword>
<dbReference type="SMART" id="SM00034">
    <property type="entry name" value="CLECT"/>
    <property type="match status" value="1"/>
</dbReference>
<dbReference type="InterPro" id="IPR016186">
    <property type="entry name" value="C-type_lectin-like/link_sf"/>
</dbReference>
<dbReference type="PROSITE" id="PS00615">
    <property type="entry name" value="C_TYPE_LECTIN_1"/>
    <property type="match status" value="1"/>
</dbReference>
<dbReference type="CDD" id="cd00037">
    <property type="entry name" value="CLECT"/>
    <property type="match status" value="1"/>
</dbReference>
<evidence type="ECO:0000313" key="9">
    <source>
        <dbReference type="Proteomes" id="UP000507470"/>
    </source>
</evidence>
<dbReference type="InterPro" id="IPR051663">
    <property type="entry name" value="CLec_Tetranectin-domain"/>
</dbReference>
<dbReference type="Gene3D" id="3.10.100.10">
    <property type="entry name" value="Mannose-Binding Protein A, subunit A"/>
    <property type="match status" value="1"/>
</dbReference>
<dbReference type="PROSITE" id="PS50041">
    <property type="entry name" value="C_TYPE_LECTIN_2"/>
    <property type="match status" value="1"/>
</dbReference>
<keyword evidence="2" id="KW-0964">Secreted</keyword>
<evidence type="ECO:0000256" key="6">
    <source>
        <dbReference type="SAM" id="SignalP"/>
    </source>
</evidence>
<accession>A0A6J8DL15</accession>
<evidence type="ECO:0000256" key="5">
    <source>
        <dbReference type="ARBA" id="ARBA00023157"/>
    </source>
</evidence>
<dbReference type="GO" id="GO:0005615">
    <property type="term" value="C:extracellular space"/>
    <property type="evidence" value="ECO:0007669"/>
    <property type="project" value="TreeGrafter"/>
</dbReference>
<dbReference type="Pfam" id="PF00059">
    <property type="entry name" value="Lectin_C"/>
    <property type="match status" value="1"/>
</dbReference>
<comment type="subcellular location">
    <subcellularLocation>
        <location evidence="1">Secreted</location>
    </subcellularLocation>
</comment>
<feature type="chain" id="PRO_5027069106" description="C-type lectin domain-containing protein" evidence="6">
    <location>
        <begin position="20"/>
        <end position="307"/>
    </location>
</feature>
<dbReference type="InterPro" id="IPR001304">
    <property type="entry name" value="C-type_lectin-like"/>
</dbReference>
<evidence type="ECO:0000256" key="1">
    <source>
        <dbReference type="ARBA" id="ARBA00004613"/>
    </source>
</evidence>
<evidence type="ECO:0000256" key="4">
    <source>
        <dbReference type="ARBA" id="ARBA00022734"/>
    </source>
</evidence>
<feature type="signal peptide" evidence="6">
    <location>
        <begin position="1"/>
        <end position="19"/>
    </location>
</feature>
<evidence type="ECO:0000256" key="3">
    <source>
        <dbReference type="ARBA" id="ARBA00022729"/>
    </source>
</evidence>
<evidence type="ECO:0000259" key="7">
    <source>
        <dbReference type="PROSITE" id="PS50041"/>
    </source>
</evidence>
<gene>
    <name evidence="8" type="ORF">MCOR_42165</name>
</gene>
<dbReference type="InterPro" id="IPR016187">
    <property type="entry name" value="CTDL_fold"/>
</dbReference>
<sequence length="307" mass="35343">MNTQALVAVLVVMVTVACGLDYHSYNNYNYPSTYGNSWDLLGSAGGRLRGRWNSGHGLSHRRYRRAALGYTTHNSYHSNNWGRTNQRLGRVDGWRRQNSGYSTWNGEPQCQQGWKIYDSSCYLIESTNKTWSDAQSFCQHTHHAYLAELETVDENKFLLGLLLSMPSSNKHNFWLGANDINAEGKFFWSTSNHEFDITDWGPHEPNGGKGENCLDTRIYNDGKLHWNDHSCGLHFYFVCETREVGCFGGREYQLQQEYEGSLYVSSGKEKEQCRFPLNISKFIHTEELFRYSSRLTIIPSGNVCHRE</sequence>
<dbReference type="PANTHER" id="PTHR22799">
    <property type="entry name" value="TETRANECTIN-RELATED"/>
    <property type="match status" value="1"/>
</dbReference>
<proteinExistence type="predicted"/>
<reference evidence="8 9" key="1">
    <citation type="submission" date="2020-06" db="EMBL/GenBank/DDBJ databases">
        <authorList>
            <person name="Li R."/>
            <person name="Bekaert M."/>
        </authorList>
    </citation>
    <scope>NUCLEOTIDE SEQUENCE [LARGE SCALE GENOMIC DNA]</scope>
    <source>
        <strain evidence="9">wild</strain>
    </source>
</reference>
<feature type="domain" description="C-type lectin" evidence="7">
    <location>
        <begin position="117"/>
        <end position="240"/>
    </location>
</feature>
<name>A0A6J8DL15_MYTCO</name>
<keyword evidence="4" id="KW-0430">Lectin</keyword>
<evidence type="ECO:0000313" key="8">
    <source>
        <dbReference type="EMBL" id="CAC5408799.1"/>
    </source>
</evidence>
<dbReference type="GO" id="GO:0008083">
    <property type="term" value="F:growth factor activity"/>
    <property type="evidence" value="ECO:0007669"/>
    <property type="project" value="TreeGrafter"/>
</dbReference>
<dbReference type="SUPFAM" id="SSF56436">
    <property type="entry name" value="C-type lectin-like"/>
    <property type="match status" value="1"/>
</dbReference>
<dbReference type="EMBL" id="CACVKT020007607">
    <property type="protein sequence ID" value="CAC5408799.1"/>
    <property type="molecule type" value="Genomic_DNA"/>
</dbReference>
<dbReference type="GO" id="GO:0030246">
    <property type="term" value="F:carbohydrate binding"/>
    <property type="evidence" value="ECO:0007669"/>
    <property type="project" value="UniProtKB-KW"/>
</dbReference>
<dbReference type="Proteomes" id="UP000507470">
    <property type="component" value="Unassembled WGS sequence"/>
</dbReference>
<dbReference type="PANTHER" id="PTHR22799:SF1">
    <property type="entry name" value="C-TYPE LECTIN DOMAIN FAMILY 11 MEMBER A"/>
    <property type="match status" value="1"/>
</dbReference>
<keyword evidence="9" id="KW-1185">Reference proteome</keyword>
<organism evidence="8 9">
    <name type="scientific">Mytilus coruscus</name>
    <name type="common">Sea mussel</name>
    <dbReference type="NCBI Taxonomy" id="42192"/>
    <lineage>
        <taxon>Eukaryota</taxon>
        <taxon>Metazoa</taxon>
        <taxon>Spiralia</taxon>
        <taxon>Lophotrochozoa</taxon>
        <taxon>Mollusca</taxon>
        <taxon>Bivalvia</taxon>
        <taxon>Autobranchia</taxon>
        <taxon>Pteriomorphia</taxon>
        <taxon>Mytilida</taxon>
        <taxon>Mytiloidea</taxon>
        <taxon>Mytilidae</taxon>
        <taxon>Mytilinae</taxon>
        <taxon>Mytilus</taxon>
    </lineage>
</organism>
<protein>
    <recommendedName>
        <fullName evidence="7">C-type lectin domain-containing protein</fullName>
    </recommendedName>
</protein>
<dbReference type="OrthoDB" id="6158402at2759"/>
<dbReference type="InterPro" id="IPR018378">
    <property type="entry name" value="C-type_lectin_CS"/>
</dbReference>
<keyword evidence="5" id="KW-1015">Disulfide bond</keyword>
<dbReference type="PRINTS" id="PR01504">
    <property type="entry name" value="PNCREATITSAP"/>
</dbReference>
<dbReference type="AlphaFoldDB" id="A0A6J8DL15"/>